<name>A0A1W1ECM3_9ZZZZ</name>
<reference evidence="5" key="1">
    <citation type="submission" date="2016-10" db="EMBL/GenBank/DDBJ databases">
        <authorList>
            <person name="de Groot N.N."/>
        </authorList>
    </citation>
    <scope>NUCLEOTIDE SEQUENCE</scope>
</reference>
<organism evidence="5">
    <name type="scientific">hydrothermal vent metagenome</name>
    <dbReference type="NCBI Taxonomy" id="652676"/>
    <lineage>
        <taxon>unclassified sequences</taxon>
        <taxon>metagenomes</taxon>
        <taxon>ecological metagenomes</taxon>
    </lineage>
</organism>
<dbReference type="InterPro" id="IPR009056">
    <property type="entry name" value="Cyt_c-like_dom"/>
</dbReference>
<evidence type="ECO:0000256" key="2">
    <source>
        <dbReference type="ARBA" id="ARBA00022723"/>
    </source>
</evidence>
<sequence length="100" mass="11587">MRILKIVLPIVMVSSLYSASGSTLYKQKCKSCHGVKAEKRAMSKSKVIKGMPVSRIEREMYNYSSGKRKAMSYVLKIKRDFVKHHTKRELHDLARYIHSL</sequence>
<evidence type="ECO:0000256" key="1">
    <source>
        <dbReference type="ARBA" id="ARBA00022617"/>
    </source>
</evidence>
<dbReference type="SUPFAM" id="SSF46626">
    <property type="entry name" value="Cytochrome c"/>
    <property type="match status" value="1"/>
</dbReference>
<accession>A0A1W1ECM3</accession>
<dbReference type="Gene3D" id="1.10.760.10">
    <property type="entry name" value="Cytochrome c-like domain"/>
    <property type="match status" value="1"/>
</dbReference>
<dbReference type="GO" id="GO:0020037">
    <property type="term" value="F:heme binding"/>
    <property type="evidence" value="ECO:0007669"/>
    <property type="project" value="InterPro"/>
</dbReference>
<keyword evidence="2" id="KW-0479">Metal-binding</keyword>
<dbReference type="EMBL" id="FPKX01000020">
    <property type="protein sequence ID" value="SFZ97797.1"/>
    <property type="molecule type" value="Genomic_DNA"/>
</dbReference>
<keyword evidence="1" id="KW-0349">Heme</keyword>
<feature type="domain" description="Cytochrome c" evidence="4">
    <location>
        <begin position="16"/>
        <end position="100"/>
    </location>
</feature>
<dbReference type="AlphaFoldDB" id="A0A1W1ECM3"/>
<proteinExistence type="predicted"/>
<dbReference type="GO" id="GO:0009055">
    <property type="term" value="F:electron transfer activity"/>
    <property type="evidence" value="ECO:0007669"/>
    <property type="project" value="InterPro"/>
</dbReference>
<keyword evidence="3" id="KW-0408">Iron</keyword>
<evidence type="ECO:0000313" key="5">
    <source>
        <dbReference type="EMBL" id="SFZ97797.1"/>
    </source>
</evidence>
<evidence type="ECO:0000259" key="4">
    <source>
        <dbReference type="PROSITE" id="PS51007"/>
    </source>
</evidence>
<dbReference type="InterPro" id="IPR036909">
    <property type="entry name" value="Cyt_c-like_dom_sf"/>
</dbReference>
<dbReference type="GO" id="GO:0046872">
    <property type="term" value="F:metal ion binding"/>
    <property type="evidence" value="ECO:0007669"/>
    <property type="project" value="UniProtKB-KW"/>
</dbReference>
<dbReference type="PROSITE" id="PS51007">
    <property type="entry name" value="CYTC"/>
    <property type="match status" value="1"/>
</dbReference>
<gene>
    <name evidence="5" type="ORF">MNB_SV-5-168</name>
</gene>
<protein>
    <recommendedName>
        <fullName evidence="4">Cytochrome c domain-containing protein</fullName>
    </recommendedName>
</protein>
<dbReference type="Pfam" id="PF00034">
    <property type="entry name" value="Cytochrom_C"/>
    <property type="match status" value="1"/>
</dbReference>
<evidence type="ECO:0000256" key="3">
    <source>
        <dbReference type="ARBA" id="ARBA00023004"/>
    </source>
</evidence>